<proteinExistence type="predicted"/>
<dbReference type="GO" id="GO:0010143">
    <property type="term" value="P:cutin biosynthetic process"/>
    <property type="evidence" value="ECO:0007669"/>
    <property type="project" value="TreeGrafter"/>
</dbReference>
<dbReference type="GO" id="GO:0090447">
    <property type="term" value="F:glycerol-3-phosphate 2-O-acyltransferase activity"/>
    <property type="evidence" value="ECO:0007669"/>
    <property type="project" value="TreeGrafter"/>
</dbReference>
<protein>
    <submittedName>
        <fullName evidence="3">Uncharacterized protein</fullName>
    </submittedName>
</protein>
<dbReference type="GO" id="GO:0016020">
    <property type="term" value="C:membrane"/>
    <property type="evidence" value="ECO:0007669"/>
    <property type="project" value="UniProtKB-SubCell"/>
</dbReference>
<dbReference type="Proteomes" id="UP000631114">
    <property type="component" value="Unassembled WGS sequence"/>
</dbReference>
<reference evidence="3 4" key="1">
    <citation type="submission" date="2020-10" db="EMBL/GenBank/DDBJ databases">
        <title>The Coptis chinensis genome and diversification of protoberbering-type alkaloids.</title>
        <authorList>
            <person name="Wang B."/>
            <person name="Shu S."/>
            <person name="Song C."/>
            <person name="Liu Y."/>
        </authorList>
    </citation>
    <scope>NUCLEOTIDE SEQUENCE [LARGE SCALE GENOMIC DNA]</scope>
    <source>
        <strain evidence="3">HL-2020</strain>
        <tissue evidence="3">Leaf</tissue>
    </source>
</reference>
<evidence type="ECO:0000313" key="4">
    <source>
        <dbReference type="Proteomes" id="UP000631114"/>
    </source>
</evidence>
<comment type="caution">
    <text evidence="3">The sequence shown here is derived from an EMBL/GenBank/DDBJ whole genome shotgun (WGS) entry which is preliminary data.</text>
</comment>
<dbReference type="PANTHER" id="PTHR15486:SF49">
    <property type="entry name" value="GLYCEROL-3-PHOSPHATE 2-O-ACYLTRANSFERASE 6"/>
    <property type="match status" value="1"/>
</dbReference>
<comment type="subcellular location">
    <subcellularLocation>
        <location evidence="1">Membrane</location>
    </subcellularLocation>
</comment>
<name>A0A835INP8_9MAGN</name>
<dbReference type="EMBL" id="JADFTS010000002">
    <property type="protein sequence ID" value="KAF9618928.1"/>
    <property type="molecule type" value="Genomic_DNA"/>
</dbReference>
<organism evidence="3 4">
    <name type="scientific">Coptis chinensis</name>
    <dbReference type="NCBI Taxonomy" id="261450"/>
    <lineage>
        <taxon>Eukaryota</taxon>
        <taxon>Viridiplantae</taxon>
        <taxon>Streptophyta</taxon>
        <taxon>Embryophyta</taxon>
        <taxon>Tracheophyta</taxon>
        <taxon>Spermatophyta</taxon>
        <taxon>Magnoliopsida</taxon>
        <taxon>Ranunculales</taxon>
        <taxon>Ranunculaceae</taxon>
        <taxon>Coptidoideae</taxon>
        <taxon>Coptis</taxon>
    </lineage>
</organism>
<dbReference type="AlphaFoldDB" id="A0A835INP8"/>
<gene>
    <name evidence="3" type="ORF">IFM89_002923</name>
</gene>
<evidence type="ECO:0000256" key="1">
    <source>
        <dbReference type="ARBA" id="ARBA00004370"/>
    </source>
</evidence>
<keyword evidence="4" id="KW-1185">Reference proteome</keyword>
<keyword evidence="2" id="KW-0472">Membrane</keyword>
<sequence>MDPYLVFMNPRPTYEITFLNQLPSELTCKGGKSPIEIANYIQIVLSGTLGFECTNFTRMDASRGKCGHSVVRQTSHPFSIVESEAAKVDDSCRFKATIEFSMYKIHGNQEARKQKQALQPEPQKCTISIIALISASIYKAQPLTRDTDTK</sequence>
<accession>A0A835INP8</accession>
<dbReference type="GO" id="GO:0016791">
    <property type="term" value="F:phosphatase activity"/>
    <property type="evidence" value="ECO:0007669"/>
    <property type="project" value="TreeGrafter"/>
</dbReference>
<evidence type="ECO:0000313" key="3">
    <source>
        <dbReference type="EMBL" id="KAF9618928.1"/>
    </source>
</evidence>
<dbReference type="PANTHER" id="PTHR15486">
    <property type="entry name" value="ANCIENT UBIQUITOUS PROTEIN"/>
    <property type="match status" value="1"/>
</dbReference>
<evidence type="ECO:0000256" key="2">
    <source>
        <dbReference type="ARBA" id="ARBA00023136"/>
    </source>
</evidence>
<dbReference type="OrthoDB" id="1854593at2759"/>